<evidence type="ECO:0000313" key="2">
    <source>
        <dbReference type="Proteomes" id="UP001160499"/>
    </source>
</evidence>
<comment type="caution">
    <text evidence="1">The sequence shown here is derived from an EMBL/GenBank/DDBJ whole genome shotgun (WGS) entry which is preliminary data.</text>
</comment>
<proteinExistence type="predicted"/>
<name>A0ABT6LPP1_9ACTN</name>
<dbReference type="CDD" id="cd02208">
    <property type="entry name" value="cupin_RmlC-like"/>
    <property type="match status" value="1"/>
</dbReference>
<dbReference type="EMBL" id="JARXVH010000009">
    <property type="protein sequence ID" value="MDH6218217.1"/>
    <property type="molecule type" value="Genomic_DNA"/>
</dbReference>
<dbReference type="Proteomes" id="UP001160499">
    <property type="component" value="Unassembled WGS sequence"/>
</dbReference>
<organism evidence="1 2">
    <name type="scientific">Streptomyces pseudovenezuelae</name>
    <dbReference type="NCBI Taxonomy" id="67350"/>
    <lineage>
        <taxon>Bacteria</taxon>
        <taxon>Bacillati</taxon>
        <taxon>Actinomycetota</taxon>
        <taxon>Actinomycetes</taxon>
        <taxon>Kitasatosporales</taxon>
        <taxon>Streptomycetaceae</taxon>
        <taxon>Streptomyces</taxon>
        <taxon>Streptomyces aurantiacus group</taxon>
    </lineage>
</organism>
<dbReference type="Gene3D" id="2.60.120.10">
    <property type="entry name" value="Jelly Rolls"/>
    <property type="match status" value="1"/>
</dbReference>
<protein>
    <submittedName>
        <fullName evidence="1">Mannose-6-phosphate isomerase-like protein (Cupin superfamily)</fullName>
    </submittedName>
</protein>
<dbReference type="RefSeq" id="WP_280879107.1">
    <property type="nucleotide sequence ID" value="NZ_JARXVH010000009.1"/>
</dbReference>
<sequence>MIVTTVEQTTSTVRDNRPQLEARSLARRGFFFSETEAVDHLHLAPGAEIGPRGRRGTEEIWYVVDGDGQLLEPGGRVGALSAGSLAACPLNSGVRLRAGTGGMRLVLVAVAPRHLTANMPPRLPVAS</sequence>
<reference evidence="1 2" key="1">
    <citation type="submission" date="2023-04" db="EMBL/GenBank/DDBJ databases">
        <title>Forest soil microbial communities from Buena Vista Peninsula, Colon Province, Panama.</title>
        <authorList>
            <person name="Bouskill N."/>
        </authorList>
    </citation>
    <scope>NUCLEOTIDE SEQUENCE [LARGE SCALE GENOMIC DNA]</scope>
    <source>
        <strain evidence="1 2">GGS1</strain>
    </source>
</reference>
<evidence type="ECO:0000313" key="1">
    <source>
        <dbReference type="EMBL" id="MDH6218217.1"/>
    </source>
</evidence>
<keyword evidence="2" id="KW-1185">Reference proteome</keyword>
<dbReference type="SUPFAM" id="SSF51182">
    <property type="entry name" value="RmlC-like cupins"/>
    <property type="match status" value="1"/>
</dbReference>
<dbReference type="InterPro" id="IPR011051">
    <property type="entry name" value="RmlC_Cupin_sf"/>
</dbReference>
<dbReference type="InterPro" id="IPR014710">
    <property type="entry name" value="RmlC-like_jellyroll"/>
</dbReference>
<accession>A0ABT6LPP1</accession>
<gene>
    <name evidence="1" type="ORF">M2283_005549</name>
</gene>